<evidence type="ECO:0000256" key="1">
    <source>
        <dbReference type="SAM" id="MobiDB-lite"/>
    </source>
</evidence>
<dbReference type="EMBL" id="JEMT01027194">
    <property type="protein sequence ID" value="EXX57927.1"/>
    <property type="molecule type" value="Genomic_DNA"/>
</dbReference>
<organism evidence="2 3">
    <name type="scientific">Rhizophagus irregularis (strain DAOM 197198w)</name>
    <name type="common">Glomus intraradices</name>
    <dbReference type="NCBI Taxonomy" id="1432141"/>
    <lineage>
        <taxon>Eukaryota</taxon>
        <taxon>Fungi</taxon>
        <taxon>Fungi incertae sedis</taxon>
        <taxon>Mucoromycota</taxon>
        <taxon>Glomeromycotina</taxon>
        <taxon>Glomeromycetes</taxon>
        <taxon>Glomerales</taxon>
        <taxon>Glomeraceae</taxon>
        <taxon>Rhizophagus</taxon>
    </lineage>
</organism>
<comment type="caution">
    <text evidence="2">The sequence shown here is derived from an EMBL/GenBank/DDBJ whole genome shotgun (WGS) entry which is preliminary data.</text>
</comment>
<reference evidence="2 3" key="1">
    <citation type="submission" date="2014-02" db="EMBL/GenBank/DDBJ databases">
        <title>Single nucleus genome sequencing reveals high similarity among nuclei of an endomycorrhizal fungus.</title>
        <authorList>
            <person name="Lin K."/>
            <person name="Geurts R."/>
            <person name="Zhang Z."/>
            <person name="Limpens E."/>
            <person name="Saunders D.G."/>
            <person name="Mu D."/>
            <person name="Pang E."/>
            <person name="Cao H."/>
            <person name="Cha H."/>
            <person name="Lin T."/>
            <person name="Zhou Q."/>
            <person name="Shang Y."/>
            <person name="Li Y."/>
            <person name="Ivanov S."/>
            <person name="Sharma T."/>
            <person name="Velzen R.V."/>
            <person name="Ruijter N.D."/>
            <person name="Aanen D.K."/>
            <person name="Win J."/>
            <person name="Kamoun S."/>
            <person name="Bisseling T."/>
            <person name="Huang S."/>
        </authorList>
    </citation>
    <scope>NUCLEOTIDE SEQUENCE [LARGE SCALE GENOMIC DNA]</scope>
    <source>
        <strain evidence="3">DAOM197198w</strain>
    </source>
</reference>
<name>A0A015IL71_RHIIW</name>
<dbReference type="HOGENOM" id="CLU_1922183_0_0_1"/>
<gene>
    <name evidence="2" type="ORF">RirG_202560</name>
</gene>
<dbReference type="AlphaFoldDB" id="A0A015IL71"/>
<dbReference type="Proteomes" id="UP000022910">
    <property type="component" value="Unassembled WGS sequence"/>
</dbReference>
<feature type="region of interest" description="Disordered" evidence="1">
    <location>
        <begin position="118"/>
        <end position="138"/>
    </location>
</feature>
<evidence type="ECO:0000313" key="3">
    <source>
        <dbReference type="Proteomes" id="UP000022910"/>
    </source>
</evidence>
<protein>
    <submittedName>
        <fullName evidence="2">Uncharacterized protein</fullName>
    </submittedName>
</protein>
<evidence type="ECO:0000313" key="2">
    <source>
        <dbReference type="EMBL" id="EXX57927.1"/>
    </source>
</evidence>
<dbReference type="OrthoDB" id="2390868at2759"/>
<keyword evidence="3" id="KW-1185">Reference proteome</keyword>
<feature type="region of interest" description="Disordered" evidence="1">
    <location>
        <begin position="1"/>
        <end position="22"/>
    </location>
</feature>
<accession>A0A015IL71</accession>
<proteinExistence type="predicted"/>
<feature type="compositionally biased region" description="Low complexity" evidence="1">
    <location>
        <begin position="9"/>
        <end position="22"/>
    </location>
</feature>
<sequence length="138" mass="15752">MSTGNSQVKAKTPAKTSAKTPAKIPAKTPAEVWVLSMFFSPYKAVEYSIECRCFVSKKLAQEAMRREARRLYRNSGCIQGARNKYYREHETEIHFGESENGPDYRRKFGYCEIKSAKLEDKESGDEVPSSTDEDSDEY</sequence>